<name>A0A2T5K9W9_9RHOB</name>
<keyword evidence="1" id="KW-0472">Membrane</keyword>
<proteinExistence type="predicted"/>
<dbReference type="RefSeq" id="WP_080517468.1">
    <property type="nucleotide sequence ID" value="NZ_CP089966.1"/>
</dbReference>
<keyword evidence="1" id="KW-1133">Transmembrane helix</keyword>
<feature type="transmembrane region" description="Helical" evidence="1">
    <location>
        <begin position="113"/>
        <end position="133"/>
    </location>
</feature>
<feature type="transmembrane region" description="Helical" evidence="1">
    <location>
        <begin position="196"/>
        <end position="214"/>
    </location>
</feature>
<evidence type="ECO:0000313" key="2">
    <source>
        <dbReference type="EMBL" id="PTR19198.1"/>
    </source>
</evidence>
<feature type="transmembrane region" description="Helical" evidence="1">
    <location>
        <begin position="172"/>
        <end position="190"/>
    </location>
</feature>
<feature type="transmembrane region" description="Helical" evidence="1">
    <location>
        <begin position="70"/>
        <end position="92"/>
    </location>
</feature>
<feature type="transmembrane region" description="Helical" evidence="1">
    <location>
        <begin position="226"/>
        <end position="242"/>
    </location>
</feature>
<dbReference type="AlphaFoldDB" id="A0A2T5K9W9"/>
<comment type="caution">
    <text evidence="2">The sequence shown here is derived from an EMBL/GenBank/DDBJ whole genome shotgun (WGS) entry which is preliminary data.</text>
</comment>
<dbReference type="OrthoDB" id="21325at2"/>
<feature type="transmembrane region" description="Helical" evidence="1">
    <location>
        <begin position="139"/>
        <end position="160"/>
    </location>
</feature>
<evidence type="ECO:0000256" key="1">
    <source>
        <dbReference type="SAM" id="Phobius"/>
    </source>
</evidence>
<protein>
    <recommendedName>
        <fullName evidence="4">ZIP Zinc transporter</fullName>
    </recommendedName>
</protein>
<dbReference type="EMBL" id="QAOT01000005">
    <property type="protein sequence ID" value="PTR19198.1"/>
    <property type="molecule type" value="Genomic_DNA"/>
</dbReference>
<keyword evidence="3" id="KW-1185">Reference proteome</keyword>
<feature type="transmembrane region" description="Helical" evidence="1">
    <location>
        <begin position="31"/>
        <end position="50"/>
    </location>
</feature>
<accession>A0A2T5K9W9</accession>
<evidence type="ECO:0008006" key="4">
    <source>
        <dbReference type="Google" id="ProtNLM"/>
    </source>
</evidence>
<feature type="transmembrane region" description="Helical" evidence="1">
    <location>
        <begin position="6"/>
        <end position="24"/>
    </location>
</feature>
<dbReference type="Proteomes" id="UP000244060">
    <property type="component" value="Unassembled WGS sequence"/>
</dbReference>
<organism evidence="2 3">
    <name type="scientific">Cereibacter azotoformans</name>
    <dbReference type="NCBI Taxonomy" id="43057"/>
    <lineage>
        <taxon>Bacteria</taxon>
        <taxon>Pseudomonadati</taxon>
        <taxon>Pseudomonadota</taxon>
        <taxon>Alphaproteobacteria</taxon>
        <taxon>Rhodobacterales</taxon>
        <taxon>Paracoccaceae</taxon>
        <taxon>Cereibacter</taxon>
    </lineage>
</organism>
<reference evidence="2 3" key="1">
    <citation type="submission" date="2018-04" db="EMBL/GenBank/DDBJ databases">
        <title>Genomic Encyclopedia of Type Strains, Phase III (KMG-III): the genomes of soil and plant-associated and newly described type strains.</title>
        <authorList>
            <person name="Whitman W."/>
        </authorList>
    </citation>
    <scope>NUCLEOTIDE SEQUENCE [LARGE SCALE GENOMIC DNA]</scope>
    <source>
        <strain evidence="2 3">KA25</strain>
    </source>
</reference>
<sequence>MILLSGLLALGLGLIHVFIGRLHTLGHVPRSIWLSAAGGVAVAYVFLHILPELGAHQATFARELELRAEAAETSVFLVGLAGLATFYGLERLAKTSRSRSRAEGREDAVEARLFWVHLGSFAIYNMLIGYLLVHREEPGLVSLLLFAAAMATHFVTSDFGLREDHKHRYDRIGRWIMAAAVVAGWGLAAITRLSDLAIGMLFAFLAGGVMLNVLKEELPEDRQSRFWPFLGGATAYALVLVAI</sequence>
<keyword evidence="1" id="KW-0812">Transmembrane</keyword>
<evidence type="ECO:0000313" key="3">
    <source>
        <dbReference type="Proteomes" id="UP000244060"/>
    </source>
</evidence>
<gene>
    <name evidence="2" type="ORF">C8J28_10539</name>
</gene>